<keyword evidence="6" id="KW-0325">Glycoprotein</keyword>
<dbReference type="PIRSF" id="PIRSF000862">
    <property type="entry name" value="Steryl_ester_lip"/>
    <property type="match status" value="1"/>
</dbReference>
<evidence type="ECO:0000256" key="9">
    <source>
        <dbReference type="SAM" id="SignalP"/>
    </source>
</evidence>
<dbReference type="FunFam" id="3.40.50.1820:FF:000057">
    <property type="entry name" value="Lipase"/>
    <property type="match status" value="1"/>
</dbReference>
<dbReference type="PANTHER" id="PTHR11005">
    <property type="entry name" value="LYSOSOMAL ACID LIPASE-RELATED"/>
    <property type="match status" value="1"/>
</dbReference>
<dbReference type="Proteomes" id="UP001154078">
    <property type="component" value="Chromosome 4"/>
</dbReference>
<dbReference type="InterPro" id="IPR006693">
    <property type="entry name" value="AB_hydrolase_lipase"/>
</dbReference>
<gene>
    <name evidence="11" type="ORF">MELIAE_LOCUS7223</name>
</gene>
<evidence type="ECO:0000313" key="12">
    <source>
        <dbReference type="Proteomes" id="UP001154078"/>
    </source>
</evidence>
<name>A0A9P0B7P5_BRAAE</name>
<feature type="chain" id="PRO_5040192405" description="Lipase" evidence="9">
    <location>
        <begin position="18"/>
        <end position="413"/>
    </location>
</feature>
<protein>
    <recommendedName>
        <fullName evidence="7">Lipase</fullName>
    </recommendedName>
</protein>
<dbReference type="AlphaFoldDB" id="A0A9P0B7P5"/>
<dbReference type="OrthoDB" id="9974421at2759"/>
<evidence type="ECO:0000256" key="2">
    <source>
        <dbReference type="ARBA" id="ARBA00022729"/>
    </source>
</evidence>
<dbReference type="GO" id="GO:0016788">
    <property type="term" value="F:hydrolase activity, acting on ester bonds"/>
    <property type="evidence" value="ECO:0007669"/>
    <property type="project" value="InterPro"/>
</dbReference>
<dbReference type="EMBL" id="OV121135">
    <property type="protein sequence ID" value="CAH0556006.1"/>
    <property type="molecule type" value="Genomic_DNA"/>
</dbReference>
<feature type="active site" description="Charge relay system" evidence="8">
    <location>
        <position position="350"/>
    </location>
</feature>
<evidence type="ECO:0000256" key="8">
    <source>
        <dbReference type="PIRSR" id="PIRSR000862-1"/>
    </source>
</evidence>
<dbReference type="InterPro" id="IPR029058">
    <property type="entry name" value="AB_hydrolase_fold"/>
</dbReference>
<evidence type="ECO:0000256" key="4">
    <source>
        <dbReference type="ARBA" id="ARBA00022963"/>
    </source>
</evidence>
<evidence type="ECO:0000256" key="6">
    <source>
        <dbReference type="ARBA" id="ARBA00023180"/>
    </source>
</evidence>
<dbReference type="GO" id="GO:0016042">
    <property type="term" value="P:lipid catabolic process"/>
    <property type="evidence" value="ECO:0007669"/>
    <property type="project" value="UniProtKB-KW"/>
</dbReference>
<evidence type="ECO:0000256" key="7">
    <source>
        <dbReference type="PIRNR" id="PIRNR000862"/>
    </source>
</evidence>
<organism evidence="11 12">
    <name type="scientific">Brassicogethes aeneus</name>
    <name type="common">Rape pollen beetle</name>
    <name type="synonym">Meligethes aeneus</name>
    <dbReference type="NCBI Taxonomy" id="1431903"/>
    <lineage>
        <taxon>Eukaryota</taxon>
        <taxon>Metazoa</taxon>
        <taxon>Ecdysozoa</taxon>
        <taxon>Arthropoda</taxon>
        <taxon>Hexapoda</taxon>
        <taxon>Insecta</taxon>
        <taxon>Pterygota</taxon>
        <taxon>Neoptera</taxon>
        <taxon>Endopterygota</taxon>
        <taxon>Coleoptera</taxon>
        <taxon>Polyphaga</taxon>
        <taxon>Cucujiformia</taxon>
        <taxon>Nitidulidae</taxon>
        <taxon>Meligethinae</taxon>
        <taxon>Brassicogethes</taxon>
    </lineage>
</organism>
<feature type="active site" description="Nucleophile" evidence="8">
    <location>
        <position position="182"/>
    </location>
</feature>
<dbReference type="Gene3D" id="3.40.50.1820">
    <property type="entry name" value="alpha/beta hydrolase"/>
    <property type="match status" value="1"/>
</dbReference>
<keyword evidence="4 7" id="KW-0442">Lipid degradation</keyword>
<dbReference type="InterPro" id="IPR025483">
    <property type="entry name" value="Lipase_euk"/>
</dbReference>
<reference evidence="11" key="1">
    <citation type="submission" date="2021-12" db="EMBL/GenBank/DDBJ databases">
        <authorList>
            <person name="King R."/>
        </authorList>
    </citation>
    <scope>NUCLEOTIDE SEQUENCE</scope>
</reference>
<evidence type="ECO:0000256" key="1">
    <source>
        <dbReference type="ARBA" id="ARBA00010701"/>
    </source>
</evidence>
<feature type="active site" description="Charge relay system" evidence="8">
    <location>
        <position position="386"/>
    </location>
</feature>
<evidence type="ECO:0000256" key="5">
    <source>
        <dbReference type="ARBA" id="ARBA00023098"/>
    </source>
</evidence>
<dbReference type="SUPFAM" id="SSF53474">
    <property type="entry name" value="alpha/beta-Hydrolases"/>
    <property type="match status" value="1"/>
</dbReference>
<keyword evidence="3 7" id="KW-0378">Hydrolase</keyword>
<dbReference type="Pfam" id="PF04083">
    <property type="entry name" value="Abhydro_lipase"/>
    <property type="match status" value="1"/>
</dbReference>
<feature type="domain" description="Partial AB-hydrolase lipase" evidence="10">
    <location>
        <begin position="47"/>
        <end position="106"/>
    </location>
</feature>
<evidence type="ECO:0000256" key="3">
    <source>
        <dbReference type="ARBA" id="ARBA00022801"/>
    </source>
</evidence>
<sequence length="413" mass="47251">MMYYIEFLILTFSLVAAKNNVCPSHLDYFTITFNSKCWYDPDVDATIPEIINNYGFKSESYNVTTLDGYIIEIFRIPSKLNEISNKTKTPLILFHGMARDARSWLILGEDSPAIYYAKKGYDVWLANRRGTEYSSHIKYSRNDKEFWNFSFHEMGTMDVPTIIEKVADVSKQPGNIIYIGHSMGTTASFVYCSLNITHCAKNLKTIISLAPVANFNHMKIPMCHTMSYFTNELEFILTHVGLLKMETNFFRICQTAPFTSICAALMQFFIGTSTPNIYPRIMPILSAHGNTALCLKVALHYGQIIKSKGQFRQYDYGQIENLKKYNSTVPPKYNLKGIPVNVTLIYANNDLVAYKPDVEEIYSNLHPNRRVIVEIPRNGTAKYLAHPDFFTAANIKNVLYPEIDNVLNKIKNE</sequence>
<evidence type="ECO:0000313" key="11">
    <source>
        <dbReference type="EMBL" id="CAH0556006.1"/>
    </source>
</evidence>
<feature type="signal peptide" evidence="9">
    <location>
        <begin position="1"/>
        <end position="17"/>
    </location>
</feature>
<comment type="similarity">
    <text evidence="1 7">Belongs to the AB hydrolase superfamily. Lipase family.</text>
</comment>
<evidence type="ECO:0000259" key="10">
    <source>
        <dbReference type="Pfam" id="PF04083"/>
    </source>
</evidence>
<keyword evidence="2 9" id="KW-0732">Signal</keyword>
<proteinExistence type="inferred from homology"/>
<accession>A0A9P0B7P5</accession>
<keyword evidence="12" id="KW-1185">Reference proteome</keyword>
<keyword evidence="5" id="KW-0443">Lipid metabolism</keyword>